<feature type="compositionally biased region" description="Basic and acidic residues" evidence="8">
    <location>
        <begin position="49"/>
        <end position="58"/>
    </location>
</feature>
<dbReference type="InterPro" id="IPR038286">
    <property type="entry name" value="IPK_sf"/>
</dbReference>
<evidence type="ECO:0000256" key="5">
    <source>
        <dbReference type="ARBA" id="ARBA00022840"/>
    </source>
</evidence>
<feature type="region of interest" description="Disordered" evidence="8">
    <location>
        <begin position="1"/>
        <end position="85"/>
    </location>
</feature>
<dbReference type="PANTHER" id="PTHR12400:SF26">
    <property type="entry name" value="KINASE"/>
    <property type="match status" value="1"/>
</dbReference>
<feature type="compositionally biased region" description="Basic and acidic residues" evidence="8">
    <location>
        <begin position="1"/>
        <end position="29"/>
    </location>
</feature>
<evidence type="ECO:0000256" key="3">
    <source>
        <dbReference type="ARBA" id="ARBA00022741"/>
    </source>
</evidence>
<evidence type="ECO:0000313" key="10">
    <source>
        <dbReference type="RefSeq" id="XP_032811849.1"/>
    </source>
</evidence>
<dbReference type="GO" id="GO:0005634">
    <property type="term" value="C:nucleus"/>
    <property type="evidence" value="ECO:0007669"/>
    <property type="project" value="TreeGrafter"/>
</dbReference>
<dbReference type="PANTHER" id="PTHR12400">
    <property type="entry name" value="INOSITOL POLYPHOSPHATE KINASE"/>
    <property type="match status" value="1"/>
</dbReference>
<evidence type="ECO:0000256" key="6">
    <source>
        <dbReference type="ARBA" id="ARBA00051963"/>
    </source>
</evidence>
<organism evidence="9 10">
    <name type="scientific">Petromyzon marinus</name>
    <name type="common">Sea lamprey</name>
    <dbReference type="NCBI Taxonomy" id="7757"/>
    <lineage>
        <taxon>Eukaryota</taxon>
        <taxon>Metazoa</taxon>
        <taxon>Chordata</taxon>
        <taxon>Craniata</taxon>
        <taxon>Vertebrata</taxon>
        <taxon>Cyclostomata</taxon>
        <taxon>Hyperoartia</taxon>
        <taxon>Petromyzontiformes</taxon>
        <taxon>Petromyzontidae</taxon>
        <taxon>Petromyzon</taxon>
    </lineage>
</organism>
<dbReference type="Pfam" id="PF03770">
    <property type="entry name" value="IPK"/>
    <property type="match status" value="1"/>
</dbReference>
<dbReference type="GO" id="GO:0005737">
    <property type="term" value="C:cytoplasm"/>
    <property type="evidence" value="ECO:0007669"/>
    <property type="project" value="TreeGrafter"/>
</dbReference>
<evidence type="ECO:0000256" key="1">
    <source>
        <dbReference type="ARBA" id="ARBA00007374"/>
    </source>
</evidence>
<dbReference type="GO" id="GO:0008440">
    <property type="term" value="F:inositol-1,4,5-trisphosphate 3-kinase activity"/>
    <property type="evidence" value="ECO:0007669"/>
    <property type="project" value="UniProtKB-EC"/>
</dbReference>
<dbReference type="AlphaFoldDB" id="A0AAJ7WVN3"/>
<feature type="region of interest" description="Disordered" evidence="8">
    <location>
        <begin position="490"/>
        <end position="531"/>
    </location>
</feature>
<feature type="compositionally biased region" description="Low complexity" evidence="8">
    <location>
        <begin position="134"/>
        <end position="147"/>
    </location>
</feature>
<comment type="similarity">
    <text evidence="1 7">Belongs to the inositol phosphokinase (IPK) family.</text>
</comment>
<dbReference type="GO" id="GO:0005524">
    <property type="term" value="F:ATP binding"/>
    <property type="evidence" value="ECO:0007669"/>
    <property type="project" value="UniProtKB-KW"/>
</dbReference>
<dbReference type="GO" id="GO:0000828">
    <property type="term" value="F:inositol hexakisphosphate kinase activity"/>
    <property type="evidence" value="ECO:0007669"/>
    <property type="project" value="TreeGrafter"/>
</dbReference>
<proteinExistence type="inferred from homology"/>
<evidence type="ECO:0000256" key="4">
    <source>
        <dbReference type="ARBA" id="ARBA00022777"/>
    </source>
</evidence>
<feature type="region of interest" description="Disordered" evidence="8">
    <location>
        <begin position="126"/>
        <end position="170"/>
    </location>
</feature>
<evidence type="ECO:0000256" key="8">
    <source>
        <dbReference type="SAM" id="MobiDB-lite"/>
    </source>
</evidence>
<dbReference type="Gene3D" id="3.30.470.160">
    <property type="entry name" value="Inositol polyphosphate kinase"/>
    <property type="match status" value="1"/>
</dbReference>
<keyword evidence="4 7" id="KW-0418">Kinase</keyword>
<evidence type="ECO:0000256" key="2">
    <source>
        <dbReference type="ARBA" id="ARBA00022679"/>
    </source>
</evidence>
<dbReference type="FunFam" id="3.30.470.160:FF:000001">
    <property type="entry name" value="Kinase"/>
    <property type="match status" value="1"/>
</dbReference>
<feature type="compositionally biased region" description="Pro residues" evidence="8">
    <location>
        <begin position="493"/>
        <end position="515"/>
    </location>
</feature>
<dbReference type="SUPFAM" id="SSF56104">
    <property type="entry name" value="SAICAR synthase-like"/>
    <property type="match status" value="1"/>
</dbReference>
<reference evidence="10" key="1">
    <citation type="submission" date="2025-08" db="UniProtKB">
        <authorList>
            <consortium name="RefSeq"/>
        </authorList>
    </citation>
    <scope>IDENTIFICATION</scope>
    <source>
        <tissue evidence="10">Sperm</tissue>
    </source>
</reference>
<name>A0AAJ7WVN3_PETMA</name>
<keyword evidence="9" id="KW-1185">Reference proteome</keyword>
<evidence type="ECO:0000256" key="7">
    <source>
        <dbReference type="RuleBase" id="RU363090"/>
    </source>
</evidence>
<dbReference type="InterPro" id="IPR005522">
    <property type="entry name" value="IPK"/>
</dbReference>
<dbReference type="KEGG" id="pmrn:116943254"/>
<keyword evidence="2 7" id="KW-0808">Transferase</keyword>
<keyword evidence="5" id="KW-0067">ATP-binding</keyword>
<feature type="compositionally biased region" description="Low complexity" evidence="8">
    <location>
        <begin position="59"/>
        <end position="72"/>
    </location>
</feature>
<protein>
    <recommendedName>
        <fullName evidence="7">Kinase</fullName>
        <ecNumber evidence="7">2.7.-.-</ecNumber>
    </recommendedName>
</protein>
<dbReference type="Proteomes" id="UP001318040">
    <property type="component" value="Chromosome 17"/>
</dbReference>
<gene>
    <name evidence="10" type="primary">LOC116943254</name>
</gene>
<sequence length="531" mass="58562">MAAARERGPGRGEGGERIEGTDRDPRASHYPDPLIQHQPDPITQPHPDPITRHNHDLITRPITHPDPITHPITQHDRRGGDAISPGLVQCRSARAPELGATLPGEAGAPRPGPPRIPQLIVTEVEEGGGPAAPSPLARSLSNSSTSSAGGGFSSSMEESEEDLFLNDPPEWRGADASSHLHFPLSANGSRKGESWRKVKGVFQWSPARVAPCNQGPWVQLAGHNGSFVAGEEGRVLKRLSECERRCLDALMADPLGPYVPAFYGVLELHGERYNHMEDLLHGFSAPAVMDCKMGIRTYLEEELTKAREKPRLRRDMYQKMVTIDPDAPTPTEHAAGAVTKPRYMQWRETISSSASLGFRIEGVKKEDGSVCRDFKKTKTIPEIVKVFEDFVNKDDDIWAGYLQQLEELRSVLEASPFFLSHEVIGSSLLFMHDASGRARVRMIDFGKTSALPEGRRLSHRRRWEEGNREDGYLWGFDKLVELVRGMLTKHWPEPPSPPPSPPPPLLQSPDEPPSAPCVVSEAISQKGGSLT</sequence>
<dbReference type="GO" id="GO:0032958">
    <property type="term" value="P:inositol phosphate biosynthetic process"/>
    <property type="evidence" value="ECO:0007669"/>
    <property type="project" value="InterPro"/>
</dbReference>
<dbReference type="GO" id="GO:0046854">
    <property type="term" value="P:phosphatidylinositol phosphate biosynthetic process"/>
    <property type="evidence" value="ECO:0007669"/>
    <property type="project" value="TreeGrafter"/>
</dbReference>
<dbReference type="EC" id="2.7.-.-" evidence="7"/>
<comment type="catalytic activity">
    <reaction evidence="6">
        <text>1D-myo-inositol 1,4,5-trisphosphate + ATP = 1D-myo-inositol 1,3,4,5-tetrakisphosphate + ADP + H(+)</text>
        <dbReference type="Rhea" id="RHEA:11020"/>
        <dbReference type="ChEBI" id="CHEBI:15378"/>
        <dbReference type="ChEBI" id="CHEBI:30616"/>
        <dbReference type="ChEBI" id="CHEBI:57895"/>
        <dbReference type="ChEBI" id="CHEBI:203600"/>
        <dbReference type="ChEBI" id="CHEBI:456216"/>
        <dbReference type="EC" id="2.7.1.127"/>
    </reaction>
    <physiologicalReaction direction="left-to-right" evidence="6">
        <dbReference type="Rhea" id="RHEA:11021"/>
    </physiologicalReaction>
</comment>
<accession>A0AAJ7WVN3</accession>
<feature type="compositionally biased region" description="Polar residues" evidence="8">
    <location>
        <begin position="522"/>
        <end position="531"/>
    </location>
</feature>
<keyword evidence="3" id="KW-0547">Nucleotide-binding</keyword>
<evidence type="ECO:0000313" key="9">
    <source>
        <dbReference type="Proteomes" id="UP001318040"/>
    </source>
</evidence>
<dbReference type="RefSeq" id="XP_032811849.1">
    <property type="nucleotide sequence ID" value="XM_032955958.1"/>
</dbReference>